<gene>
    <name evidence="3" type="ORF">K444DRAFT_197243</name>
</gene>
<dbReference type="AlphaFoldDB" id="A0A2J6SQM8"/>
<dbReference type="PANTHER" id="PTHR38788:SF3">
    <property type="entry name" value="CLR5 DOMAIN-CONTAINING PROTEIN"/>
    <property type="match status" value="1"/>
</dbReference>
<evidence type="ECO:0000313" key="4">
    <source>
        <dbReference type="Proteomes" id="UP000235371"/>
    </source>
</evidence>
<name>A0A2J6SQM8_9HELO</name>
<dbReference type="Pfam" id="PF14420">
    <property type="entry name" value="Clr5"/>
    <property type="match status" value="1"/>
</dbReference>
<organism evidence="3 4">
    <name type="scientific">Hyaloscypha bicolor E</name>
    <dbReference type="NCBI Taxonomy" id="1095630"/>
    <lineage>
        <taxon>Eukaryota</taxon>
        <taxon>Fungi</taxon>
        <taxon>Dikarya</taxon>
        <taxon>Ascomycota</taxon>
        <taxon>Pezizomycotina</taxon>
        <taxon>Leotiomycetes</taxon>
        <taxon>Helotiales</taxon>
        <taxon>Hyaloscyphaceae</taxon>
        <taxon>Hyaloscypha</taxon>
        <taxon>Hyaloscypha bicolor</taxon>
    </lineage>
</organism>
<dbReference type="InterPro" id="IPR025676">
    <property type="entry name" value="Clr5_dom"/>
</dbReference>
<dbReference type="EMBL" id="KZ613895">
    <property type="protein sequence ID" value="PMD53049.1"/>
    <property type="molecule type" value="Genomic_DNA"/>
</dbReference>
<dbReference type="Proteomes" id="UP000235371">
    <property type="component" value="Unassembled WGS sequence"/>
</dbReference>
<feature type="domain" description="Clr5" evidence="2">
    <location>
        <begin position="36"/>
        <end position="88"/>
    </location>
</feature>
<evidence type="ECO:0000256" key="1">
    <source>
        <dbReference type="SAM" id="MobiDB-lite"/>
    </source>
</evidence>
<dbReference type="PANTHER" id="PTHR38788">
    <property type="entry name" value="CLR5 DOMAIN-CONTAINING PROTEIN"/>
    <property type="match status" value="1"/>
</dbReference>
<feature type="region of interest" description="Disordered" evidence="1">
    <location>
        <begin position="141"/>
        <end position="185"/>
    </location>
</feature>
<protein>
    <recommendedName>
        <fullName evidence="2">Clr5 domain-containing protein</fullName>
    </recommendedName>
</protein>
<dbReference type="GeneID" id="36579063"/>
<reference evidence="3 4" key="1">
    <citation type="submission" date="2016-04" db="EMBL/GenBank/DDBJ databases">
        <title>A degradative enzymes factory behind the ericoid mycorrhizal symbiosis.</title>
        <authorList>
            <consortium name="DOE Joint Genome Institute"/>
            <person name="Martino E."/>
            <person name="Morin E."/>
            <person name="Grelet G."/>
            <person name="Kuo A."/>
            <person name="Kohler A."/>
            <person name="Daghino S."/>
            <person name="Barry K."/>
            <person name="Choi C."/>
            <person name="Cichocki N."/>
            <person name="Clum A."/>
            <person name="Copeland A."/>
            <person name="Hainaut M."/>
            <person name="Haridas S."/>
            <person name="Labutti K."/>
            <person name="Lindquist E."/>
            <person name="Lipzen A."/>
            <person name="Khouja H.-R."/>
            <person name="Murat C."/>
            <person name="Ohm R."/>
            <person name="Olson A."/>
            <person name="Spatafora J."/>
            <person name="Veneault-Fourrey C."/>
            <person name="Henrissat B."/>
            <person name="Grigoriev I."/>
            <person name="Martin F."/>
            <person name="Perotto S."/>
        </authorList>
    </citation>
    <scope>NUCLEOTIDE SEQUENCE [LARGE SCALE GENOMIC DNA]</scope>
    <source>
        <strain evidence="3 4">E</strain>
    </source>
</reference>
<dbReference type="InParanoid" id="A0A2J6SQM8"/>
<dbReference type="STRING" id="1095630.A0A2J6SQM8"/>
<keyword evidence="4" id="KW-1185">Reference proteome</keyword>
<dbReference type="OrthoDB" id="3557889at2759"/>
<evidence type="ECO:0000313" key="3">
    <source>
        <dbReference type="EMBL" id="PMD53049.1"/>
    </source>
</evidence>
<sequence length="205" mass="23459">MDDSHSRASELALPPVAGSNFSVCQNNPSRCRRYSTQAWDAMKPLIKKFYIDDNKSLRQLMEMLSKEHDFHPTSKMFKDKFKLWNFAKNLTIKTACPLLDQKTISDATGRPTILGPHGRPVDERRLKKYLRRKAWAPLNPISPMQNLSTSGDSTSTTPTSPSELLDVSDTYPDPHNMLPDGGSYEQDCPYRPWAKKFRFSETYPE</sequence>
<dbReference type="RefSeq" id="XP_024729953.1">
    <property type="nucleotide sequence ID" value="XM_024870981.1"/>
</dbReference>
<evidence type="ECO:0000259" key="2">
    <source>
        <dbReference type="Pfam" id="PF14420"/>
    </source>
</evidence>
<accession>A0A2J6SQM8</accession>
<proteinExistence type="predicted"/>
<feature type="compositionally biased region" description="Low complexity" evidence="1">
    <location>
        <begin position="148"/>
        <end position="162"/>
    </location>
</feature>